<dbReference type="InterPro" id="IPR013805">
    <property type="entry name" value="GrpE_CC"/>
</dbReference>
<dbReference type="Proteomes" id="UP000266426">
    <property type="component" value="Unassembled WGS sequence"/>
</dbReference>
<dbReference type="Pfam" id="PF01025">
    <property type="entry name" value="GrpE"/>
    <property type="match status" value="1"/>
</dbReference>
<dbReference type="AlphaFoldDB" id="A0A3A4R4Q3"/>
<name>A0A3A4R4Q3_9BACT</name>
<dbReference type="CDD" id="cd00446">
    <property type="entry name" value="GrpE"/>
    <property type="match status" value="1"/>
</dbReference>
<dbReference type="PRINTS" id="PR00773">
    <property type="entry name" value="GRPEPROTEIN"/>
</dbReference>
<evidence type="ECO:0000256" key="9">
    <source>
        <dbReference type="ARBA" id="ARBA00076414"/>
    </source>
</evidence>
<dbReference type="EMBL" id="QZJZ01000016">
    <property type="protein sequence ID" value="RJP61131.1"/>
    <property type="molecule type" value="Genomic_DNA"/>
</dbReference>
<feature type="region of interest" description="Disordered" evidence="13">
    <location>
        <begin position="1"/>
        <end position="46"/>
    </location>
</feature>
<evidence type="ECO:0000256" key="6">
    <source>
        <dbReference type="ARBA" id="ARBA00023186"/>
    </source>
</evidence>
<dbReference type="GO" id="GO:0005737">
    <property type="term" value="C:cytoplasm"/>
    <property type="evidence" value="ECO:0007669"/>
    <property type="project" value="UniProtKB-SubCell"/>
</dbReference>
<evidence type="ECO:0000313" key="15">
    <source>
        <dbReference type="Proteomes" id="UP000266426"/>
    </source>
</evidence>
<evidence type="ECO:0000256" key="2">
    <source>
        <dbReference type="ARBA" id="ARBA00009054"/>
    </source>
</evidence>
<dbReference type="GO" id="GO:0051082">
    <property type="term" value="F:unfolded protein binding"/>
    <property type="evidence" value="ECO:0007669"/>
    <property type="project" value="TreeGrafter"/>
</dbReference>
<dbReference type="NCBIfam" id="NF010738">
    <property type="entry name" value="PRK14140.1"/>
    <property type="match status" value="1"/>
</dbReference>
<dbReference type="GO" id="GO:0006457">
    <property type="term" value="P:protein folding"/>
    <property type="evidence" value="ECO:0007669"/>
    <property type="project" value="InterPro"/>
</dbReference>
<evidence type="ECO:0000256" key="3">
    <source>
        <dbReference type="ARBA" id="ARBA00011738"/>
    </source>
</evidence>
<dbReference type="Gene3D" id="2.30.22.10">
    <property type="entry name" value="Head domain of nucleotide exchange factor GrpE"/>
    <property type="match status" value="1"/>
</dbReference>
<comment type="similarity">
    <text evidence="2 10 12">Belongs to the GrpE family.</text>
</comment>
<keyword evidence="4 10" id="KW-0963">Cytoplasm</keyword>
<comment type="function">
    <text evidence="7 10 11">Participates actively in the response to hyperosmotic and heat shock by preventing the aggregation of stress-denatured proteins, in association with DnaK and GrpE. It is the nucleotide exchange factor for DnaK and may function as a thermosensor. Unfolded proteins bind initially to DnaJ; upon interaction with the DnaJ-bound protein, DnaK hydrolyzes its bound ATP, resulting in the formation of a stable complex. GrpE releases ADP from DnaK; ATP binding to DnaK triggers the release of the substrate protein, thus completing the reaction cycle. Several rounds of ATP-dependent interactions between DnaJ, DnaK and GrpE are required for fully efficient folding.</text>
</comment>
<evidence type="ECO:0000256" key="5">
    <source>
        <dbReference type="ARBA" id="ARBA00023016"/>
    </source>
</evidence>
<dbReference type="PANTHER" id="PTHR21237:SF23">
    <property type="entry name" value="GRPE PROTEIN HOMOLOG, MITOCHONDRIAL"/>
    <property type="match status" value="1"/>
</dbReference>
<reference evidence="14 15" key="1">
    <citation type="journal article" date="2017" name="ISME J.">
        <title>Energy and carbon metabolisms in a deep terrestrial subsurface fluid microbial community.</title>
        <authorList>
            <person name="Momper L."/>
            <person name="Jungbluth S.P."/>
            <person name="Lee M.D."/>
            <person name="Amend J.P."/>
        </authorList>
    </citation>
    <scope>NUCLEOTIDE SEQUENCE [LARGE SCALE GENOMIC DNA]</scope>
    <source>
        <strain evidence="14">SURF_26</strain>
    </source>
</reference>
<evidence type="ECO:0000256" key="4">
    <source>
        <dbReference type="ARBA" id="ARBA00022490"/>
    </source>
</evidence>
<sequence>MKKRNEDHVDDQPLEKNQPEPDAAEQAGQGEPAGKEPDTVSVSKEDYEKLQKTDEYFNQMLRIQAEFDNYRKRVNKEKIEFHKYANEKLLSEILPILDNFQRALKTLEEHVTQENHPFFQGVEMIYKQMAQLMKQYDVQELETVGKPFDPRFHEAVQQIESADHPDSTVVTEISRGYMLNDRLLRPAIVVVSKLPADAANDAN</sequence>
<dbReference type="HAMAP" id="MF_01151">
    <property type="entry name" value="GrpE"/>
    <property type="match status" value="1"/>
</dbReference>
<evidence type="ECO:0000256" key="7">
    <source>
        <dbReference type="ARBA" id="ARBA00053401"/>
    </source>
</evidence>
<dbReference type="GO" id="GO:0000774">
    <property type="term" value="F:adenyl-nucleotide exchange factor activity"/>
    <property type="evidence" value="ECO:0007669"/>
    <property type="project" value="InterPro"/>
</dbReference>
<keyword evidence="5 10" id="KW-0346">Stress response</keyword>
<dbReference type="InterPro" id="IPR000740">
    <property type="entry name" value="GrpE"/>
</dbReference>
<protein>
    <recommendedName>
        <fullName evidence="8 10">Protein GrpE</fullName>
    </recommendedName>
    <alternativeName>
        <fullName evidence="9 10">HSP-70 cofactor</fullName>
    </alternativeName>
</protein>
<feature type="compositionally biased region" description="Basic and acidic residues" evidence="13">
    <location>
        <begin position="33"/>
        <end position="46"/>
    </location>
</feature>
<evidence type="ECO:0000256" key="10">
    <source>
        <dbReference type="HAMAP-Rule" id="MF_01151"/>
    </source>
</evidence>
<evidence type="ECO:0000256" key="11">
    <source>
        <dbReference type="RuleBase" id="RU000639"/>
    </source>
</evidence>
<accession>A0A3A4R4Q3</accession>
<feature type="compositionally biased region" description="Basic and acidic residues" evidence="13">
    <location>
        <begin position="1"/>
        <end position="19"/>
    </location>
</feature>
<dbReference type="SUPFAM" id="SSF51064">
    <property type="entry name" value="Head domain of nucleotide exchange factor GrpE"/>
    <property type="match status" value="1"/>
</dbReference>
<dbReference type="GO" id="GO:0042803">
    <property type="term" value="F:protein homodimerization activity"/>
    <property type="evidence" value="ECO:0007669"/>
    <property type="project" value="InterPro"/>
</dbReference>
<dbReference type="FunFam" id="2.30.22.10:FF:000001">
    <property type="entry name" value="Protein GrpE"/>
    <property type="match status" value="1"/>
</dbReference>
<organism evidence="14 15">
    <name type="scientific">Candidatus Auribacter fodinae</name>
    <dbReference type="NCBI Taxonomy" id="2093366"/>
    <lineage>
        <taxon>Bacteria</taxon>
        <taxon>Pseudomonadati</taxon>
        <taxon>Candidatus Auribacterota</taxon>
        <taxon>Candidatus Auribacteria</taxon>
        <taxon>Candidatus Auribacterales</taxon>
        <taxon>Candidatus Auribacteraceae</taxon>
        <taxon>Candidatus Auribacter</taxon>
    </lineage>
</organism>
<comment type="caution">
    <text evidence="14">The sequence shown here is derived from an EMBL/GenBank/DDBJ whole genome shotgun (WGS) entry which is preliminary data.</text>
</comment>
<keyword evidence="6 10" id="KW-0143">Chaperone</keyword>
<comment type="subunit">
    <text evidence="3 10">Homodimer.</text>
</comment>
<proteinExistence type="inferred from homology"/>
<dbReference type="SUPFAM" id="SSF58014">
    <property type="entry name" value="Coiled-coil domain of nucleotide exchange factor GrpE"/>
    <property type="match status" value="1"/>
</dbReference>
<evidence type="ECO:0000256" key="12">
    <source>
        <dbReference type="RuleBase" id="RU004478"/>
    </source>
</evidence>
<dbReference type="Gene3D" id="3.90.20.20">
    <property type="match status" value="1"/>
</dbReference>
<dbReference type="PANTHER" id="PTHR21237">
    <property type="entry name" value="GRPE PROTEIN"/>
    <property type="match status" value="1"/>
</dbReference>
<dbReference type="PROSITE" id="PS01071">
    <property type="entry name" value="GRPE"/>
    <property type="match status" value="1"/>
</dbReference>
<evidence type="ECO:0000256" key="13">
    <source>
        <dbReference type="SAM" id="MobiDB-lite"/>
    </source>
</evidence>
<dbReference type="InterPro" id="IPR009012">
    <property type="entry name" value="GrpE_head"/>
</dbReference>
<gene>
    <name evidence="10 14" type="primary">grpE</name>
    <name evidence="14" type="ORF">C4541_02780</name>
</gene>
<evidence type="ECO:0000313" key="14">
    <source>
        <dbReference type="EMBL" id="RJP61131.1"/>
    </source>
</evidence>
<dbReference type="GO" id="GO:0051087">
    <property type="term" value="F:protein-folding chaperone binding"/>
    <property type="evidence" value="ECO:0007669"/>
    <property type="project" value="InterPro"/>
</dbReference>
<evidence type="ECO:0000256" key="8">
    <source>
        <dbReference type="ARBA" id="ARBA00072274"/>
    </source>
</evidence>
<comment type="subcellular location">
    <subcellularLocation>
        <location evidence="1 10">Cytoplasm</location>
    </subcellularLocation>
</comment>
<evidence type="ECO:0000256" key="1">
    <source>
        <dbReference type="ARBA" id="ARBA00004496"/>
    </source>
</evidence>